<reference evidence="1" key="1">
    <citation type="submission" date="2021-06" db="EMBL/GenBank/DDBJ databases">
        <authorList>
            <person name="Kallberg Y."/>
            <person name="Tangrot J."/>
            <person name="Rosling A."/>
        </authorList>
    </citation>
    <scope>NUCLEOTIDE SEQUENCE</scope>
    <source>
        <strain evidence="1">FL130A</strain>
    </source>
</reference>
<gene>
    <name evidence="1" type="ORF">ALEPTO_LOCUS7761</name>
</gene>
<dbReference type="OrthoDB" id="2420813at2759"/>
<feature type="non-terminal residue" evidence="1">
    <location>
        <position position="1"/>
    </location>
</feature>
<accession>A0A9N9C5T9</accession>
<sequence>ASNAKVNKHKSILIPLTENACRIQLKEAELLQVHDADKPLTILRYKADIIGNHLSMRNLSLKGKILQKTTQRNQYNHFKLDQKQIKDASSILNFSTKLRKRRTRSFSFKSYARLNTGIQNKRNISIKAVFIAQNIKLKGWPDRWKPYLKAWIRTKGQVVATNNWLWPLEDLKIEQATADNYSVKIYIEALRKELPSAPTLLLNAETPQ</sequence>
<protein>
    <submittedName>
        <fullName evidence="1">855_t:CDS:1</fullName>
    </submittedName>
</protein>
<dbReference type="AlphaFoldDB" id="A0A9N9C5T9"/>
<evidence type="ECO:0000313" key="1">
    <source>
        <dbReference type="EMBL" id="CAG8592356.1"/>
    </source>
</evidence>
<name>A0A9N9C5T9_9GLOM</name>
<organism evidence="1 2">
    <name type="scientific">Ambispora leptoticha</name>
    <dbReference type="NCBI Taxonomy" id="144679"/>
    <lineage>
        <taxon>Eukaryota</taxon>
        <taxon>Fungi</taxon>
        <taxon>Fungi incertae sedis</taxon>
        <taxon>Mucoromycota</taxon>
        <taxon>Glomeromycotina</taxon>
        <taxon>Glomeromycetes</taxon>
        <taxon>Archaeosporales</taxon>
        <taxon>Ambisporaceae</taxon>
        <taxon>Ambispora</taxon>
    </lineage>
</organism>
<dbReference type="Proteomes" id="UP000789508">
    <property type="component" value="Unassembled WGS sequence"/>
</dbReference>
<comment type="caution">
    <text evidence="1">The sequence shown here is derived from an EMBL/GenBank/DDBJ whole genome shotgun (WGS) entry which is preliminary data.</text>
</comment>
<dbReference type="EMBL" id="CAJVPS010003646">
    <property type="protein sequence ID" value="CAG8592356.1"/>
    <property type="molecule type" value="Genomic_DNA"/>
</dbReference>
<evidence type="ECO:0000313" key="2">
    <source>
        <dbReference type="Proteomes" id="UP000789508"/>
    </source>
</evidence>
<proteinExistence type="predicted"/>
<keyword evidence="2" id="KW-1185">Reference proteome</keyword>